<name>A0ABU1F301_9RHOB</name>
<dbReference type="InterPro" id="IPR002397">
    <property type="entry name" value="Cyt_P450_B"/>
</dbReference>
<evidence type="ECO:0000256" key="1">
    <source>
        <dbReference type="ARBA" id="ARBA00010617"/>
    </source>
</evidence>
<dbReference type="PANTHER" id="PTHR46696:SF1">
    <property type="entry name" value="CYTOCHROME P450 YJIB-RELATED"/>
    <property type="match status" value="1"/>
</dbReference>
<protein>
    <submittedName>
        <fullName evidence="2">Cytochrome P450</fullName>
    </submittedName>
</protein>
<dbReference type="PANTHER" id="PTHR46696">
    <property type="entry name" value="P450, PUTATIVE (EUROFUNG)-RELATED"/>
    <property type="match status" value="1"/>
</dbReference>
<dbReference type="Gene3D" id="1.10.630.10">
    <property type="entry name" value="Cytochrome P450"/>
    <property type="match status" value="1"/>
</dbReference>
<evidence type="ECO:0000313" key="3">
    <source>
        <dbReference type="Proteomes" id="UP001247754"/>
    </source>
</evidence>
<comment type="similarity">
    <text evidence="1">Belongs to the cytochrome P450 family.</text>
</comment>
<dbReference type="PRINTS" id="PR00359">
    <property type="entry name" value="BP450"/>
</dbReference>
<dbReference type="EMBL" id="JAVKPH010000001">
    <property type="protein sequence ID" value="MDR5651240.1"/>
    <property type="molecule type" value="Genomic_DNA"/>
</dbReference>
<evidence type="ECO:0000313" key="2">
    <source>
        <dbReference type="EMBL" id="MDR5651240.1"/>
    </source>
</evidence>
<dbReference type="Proteomes" id="UP001247754">
    <property type="component" value="Unassembled WGS sequence"/>
</dbReference>
<proteinExistence type="inferred from homology"/>
<accession>A0ABU1F301</accession>
<dbReference type="Pfam" id="PF00067">
    <property type="entry name" value="p450"/>
    <property type="match status" value="1"/>
</dbReference>
<dbReference type="InterPro" id="IPR001128">
    <property type="entry name" value="Cyt_P450"/>
</dbReference>
<reference evidence="2 3" key="1">
    <citation type="submission" date="2023-09" db="EMBL/GenBank/DDBJ databases">
        <title>Xinfangfangia sedmenti sp. nov., isolated the sedment.</title>
        <authorList>
            <person name="Xu L."/>
        </authorList>
    </citation>
    <scope>NUCLEOTIDE SEQUENCE [LARGE SCALE GENOMIC DNA]</scope>
    <source>
        <strain evidence="2 3">LG-4</strain>
    </source>
</reference>
<gene>
    <name evidence="2" type="ORF">RGD00_01360</name>
</gene>
<dbReference type="RefSeq" id="WP_310455325.1">
    <property type="nucleotide sequence ID" value="NZ_JAVKPH010000001.1"/>
</dbReference>
<keyword evidence="3" id="KW-1185">Reference proteome</keyword>
<comment type="caution">
    <text evidence="2">The sequence shown here is derived from an EMBL/GenBank/DDBJ whole genome shotgun (WGS) entry which is preliminary data.</text>
</comment>
<organism evidence="2 3">
    <name type="scientific">Ruixingdingia sedimenti</name>
    <dbReference type="NCBI Taxonomy" id="3073604"/>
    <lineage>
        <taxon>Bacteria</taxon>
        <taxon>Pseudomonadati</taxon>
        <taxon>Pseudomonadota</taxon>
        <taxon>Alphaproteobacteria</taxon>
        <taxon>Rhodobacterales</taxon>
        <taxon>Paracoccaceae</taxon>
        <taxon>Ruixingdingia</taxon>
    </lineage>
</organism>
<dbReference type="SUPFAM" id="SSF48264">
    <property type="entry name" value="Cytochrome P450"/>
    <property type="match status" value="1"/>
</dbReference>
<dbReference type="CDD" id="cd11078">
    <property type="entry name" value="CYP130-like"/>
    <property type="match status" value="1"/>
</dbReference>
<sequence>MNEHTKASAGGCPFSGRGATFSALYHEGLWDELAEARQEEPVFFSQSDDYWIVTRYDDVMSILHDHEHFSAENTSDSATPMHADALKIMKDGGFTAEKVQSNCDGERHQRIRDVSSKVLNLRAFAALEPKIREFVNEALDRLEGRDTAELLSEVTYELPARVIFQLLGIPEEDMEQVKAWSGTRTTMNFSPSTYDQQIAGAKDMVDYWQYCVNHVKERIDNPRDDLASKLLEIRGGDDNVITLNELITVFYGVAFAGHETTTTQMTNALRALLTYRDQWEAICADPKLIPQAVEEAFRYCGAVIGWRRRAIQPVEIGGVMLQPGEPVIMSFGSANRDEAQFPDPHTFDVTRKNARKHVTMGNGKHVCLGAPLARLEVKILLEEITRRFPGLRLIEDAPVSHVKTFVFNASESLHVRLR</sequence>
<dbReference type="InterPro" id="IPR036396">
    <property type="entry name" value="Cyt_P450_sf"/>
</dbReference>